<comment type="caution">
    <text evidence="1">The sequence shown here is derived from an EMBL/GenBank/DDBJ whole genome shotgun (WGS) entry which is preliminary data.</text>
</comment>
<gene>
    <name evidence="1" type="ORF">K0M31_010878</name>
</gene>
<keyword evidence="2" id="KW-1185">Reference proteome</keyword>
<name>A0AA40FL14_9HYME</name>
<dbReference type="AlphaFoldDB" id="A0AA40FL14"/>
<dbReference type="Proteomes" id="UP001177670">
    <property type="component" value="Unassembled WGS sequence"/>
</dbReference>
<sequence length="222" mass="25233">MATRENVISLWERHGPPPEGGLESRSSLHKFLAQSRYRCFAVRVKECASCVSRMKRVTQGFLISFPRGEPAKEPPLALTILPNRRRKLSPLHRLRLPSSIFNIFYALGGCSGGPEIRNGSEIQAGQDLHTYRPFLLGSYFLNLEDNRTRRQPTKTRQTMGDRTESHAFDFSCFSDRIIGAIHQWPRPPPHGSYAVVGSPTVDEREREQVSRFDAEKLNCLLP</sequence>
<accession>A0AA40FL14</accession>
<protein>
    <submittedName>
        <fullName evidence="1">Uncharacterized protein</fullName>
    </submittedName>
</protein>
<organism evidence="1 2">
    <name type="scientific">Melipona bicolor</name>
    <dbReference type="NCBI Taxonomy" id="60889"/>
    <lineage>
        <taxon>Eukaryota</taxon>
        <taxon>Metazoa</taxon>
        <taxon>Ecdysozoa</taxon>
        <taxon>Arthropoda</taxon>
        <taxon>Hexapoda</taxon>
        <taxon>Insecta</taxon>
        <taxon>Pterygota</taxon>
        <taxon>Neoptera</taxon>
        <taxon>Endopterygota</taxon>
        <taxon>Hymenoptera</taxon>
        <taxon>Apocrita</taxon>
        <taxon>Aculeata</taxon>
        <taxon>Apoidea</taxon>
        <taxon>Anthophila</taxon>
        <taxon>Apidae</taxon>
        <taxon>Melipona</taxon>
    </lineage>
</organism>
<reference evidence="1" key="1">
    <citation type="submission" date="2021-10" db="EMBL/GenBank/DDBJ databases">
        <title>Melipona bicolor Genome sequencing and assembly.</title>
        <authorList>
            <person name="Araujo N.S."/>
            <person name="Arias M.C."/>
        </authorList>
    </citation>
    <scope>NUCLEOTIDE SEQUENCE</scope>
    <source>
        <strain evidence="1">USP_2M_L1-L4_2017</strain>
        <tissue evidence="1">Whole body</tissue>
    </source>
</reference>
<proteinExistence type="predicted"/>
<dbReference type="EMBL" id="JAHYIQ010000028">
    <property type="protein sequence ID" value="KAK1121099.1"/>
    <property type="molecule type" value="Genomic_DNA"/>
</dbReference>
<evidence type="ECO:0000313" key="2">
    <source>
        <dbReference type="Proteomes" id="UP001177670"/>
    </source>
</evidence>
<evidence type="ECO:0000313" key="1">
    <source>
        <dbReference type="EMBL" id="KAK1121099.1"/>
    </source>
</evidence>